<dbReference type="PIRSF" id="PIRSF009160">
    <property type="entry name" value="UCP009160"/>
    <property type="match status" value="1"/>
</dbReference>
<keyword evidence="2" id="KW-0812">Transmembrane</keyword>
<evidence type="ECO:0000313" key="4">
    <source>
        <dbReference type="Proteomes" id="UP000562124"/>
    </source>
</evidence>
<dbReference type="AlphaFoldDB" id="A0A7Y0QH21"/>
<name>A0A7Y0QH21_CELFI</name>
<reference evidence="3 4" key="1">
    <citation type="submission" date="2020-04" db="EMBL/GenBank/DDBJ databases">
        <title>Sequencing and Assembly of C. fimi.</title>
        <authorList>
            <person name="Ramsey A.R."/>
        </authorList>
    </citation>
    <scope>NUCLEOTIDE SEQUENCE [LARGE SCALE GENOMIC DNA]</scope>
    <source>
        <strain evidence="3 4">SB</strain>
    </source>
</reference>
<feature type="transmembrane region" description="Helical" evidence="2">
    <location>
        <begin position="256"/>
        <end position="273"/>
    </location>
</feature>
<evidence type="ECO:0000313" key="3">
    <source>
        <dbReference type="EMBL" id="NMR19830.1"/>
    </source>
</evidence>
<dbReference type="InterPro" id="IPR010539">
    <property type="entry name" value="BaxI_1-like"/>
</dbReference>
<keyword evidence="4" id="KW-1185">Reference proteome</keyword>
<dbReference type="RefSeq" id="WP_169324211.1">
    <property type="nucleotide sequence ID" value="NZ_JABCJJ010000007.1"/>
</dbReference>
<feature type="transmembrane region" description="Helical" evidence="2">
    <location>
        <begin position="182"/>
        <end position="205"/>
    </location>
</feature>
<dbReference type="Pfam" id="PF12811">
    <property type="entry name" value="BaxI_1"/>
    <property type="match status" value="1"/>
</dbReference>
<feature type="transmembrane region" description="Helical" evidence="2">
    <location>
        <begin position="96"/>
        <end position="115"/>
    </location>
</feature>
<comment type="caution">
    <text evidence="3">The sequence shown here is derived from an EMBL/GenBank/DDBJ whole genome shotgun (WGS) entry which is preliminary data.</text>
</comment>
<accession>A0A7Y0QH21</accession>
<dbReference type="PANTHER" id="PTHR41282:SF1">
    <property type="entry name" value="CONSERVED TRANSMEMBRANE PROTEIN-RELATED"/>
    <property type="match status" value="1"/>
</dbReference>
<feature type="transmembrane region" description="Helical" evidence="2">
    <location>
        <begin position="225"/>
        <end position="244"/>
    </location>
</feature>
<feature type="transmembrane region" description="Helical" evidence="2">
    <location>
        <begin position="122"/>
        <end position="142"/>
    </location>
</feature>
<dbReference type="PANTHER" id="PTHR41282">
    <property type="entry name" value="CONSERVED TRANSMEMBRANE PROTEIN-RELATED"/>
    <property type="match status" value="1"/>
</dbReference>
<dbReference type="Proteomes" id="UP000562124">
    <property type="component" value="Unassembled WGS sequence"/>
</dbReference>
<organism evidence="3 4">
    <name type="scientific">Cellulomonas fimi</name>
    <dbReference type="NCBI Taxonomy" id="1708"/>
    <lineage>
        <taxon>Bacteria</taxon>
        <taxon>Bacillati</taxon>
        <taxon>Actinomycetota</taxon>
        <taxon>Actinomycetes</taxon>
        <taxon>Micrococcales</taxon>
        <taxon>Cellulomonadaceae</taxon>
        <taxon>Cellulomonas</taxon>
    </lineage>
</organism>
<protein>
    <submittedName>
        <fullName evidence="3">Bax inhibitor-1/YccA family protein</fullName>
    </submittedName>
</protein>
<keyword evidence="2" id="KW-0472">Membrane</keyword>
<feature type="transmembrane region" description="Helical" evidence="2">
    <location>
        <begin position="148"/>
        <end position="170"/>
    </location>
</feature>
<proteinExistence type="predicted"/>
<feature type="region of interest" description="Disordered" evidence="1">
    <location>
        <begin position="1"/>
        <end position="33"/>
    </location>
</feature>
<feature type="transmembrane region" description="Helical" evidence="2">
    <location>
        <begin position="68"/>
        <end position="90"/>
    </location>
</feature>
<sequence>MSNPVFENNAIFRDPKKARQGQRGGQPGMVLQGGSTATAGYDAATLDQMYAAPSATTAQTGRMTYDDVIMKTGGLLTVVVVMAALTWFVVPQQLKMPAAIAGALVGFVLGLVNAFKKSPSPALILAYAAAEGVFLGGISWFLEVQFNLPGLVMQAVLATMATFAACLVLFRSGKVRVTPKFTRWLLIAMGGYLLFSLVNLGMMLFGAGGDGAFGPLRQGPMGMLVGLFAVGLAAAMLIVDFDSIKRGVEGGVPAKFAWTAAFGLVVTLVWMYLEFLRLIAILRGGE</sequence>
<dbReference type="EMBL" id="JABCJJ010000007">
    <property type="protein sequence ID" value="NMR19830.1"/>
    <property type="molecule type" value="Genomic_DNA"/>
</dbReference>
<gene>
    <name evidence="3" type="ORF">HIR71_06275</name>
</gene>
<keyword evidence="2" id="KW-1133">Transmembrane helix</keyword>
<evidence type="ECO:0000256" key="2">
    <source>
        <dbReference type="SAM" id="Phobius"/>
    </source>
</evidence>
<evidence type="ECO:0000256" key="1">
    <source>
        <dbReference type="SAM" id="MobiDB-lite"/>
    </source>
</evidence>